<organism evidence="3">
    <name type="scientific">Psilocybe cubensis</name>
    <name type="common">Psychedelic mushroom</name>
    <name type="synonym">Stropharia cubensis</name>
    <dbReference type="NCBI Taxonomy" id="181762"/>
    <lineage>
        <taxon>Eukaryota</taxon>
        <taxon>Fungi</taxon>
        <taxon>Dikarya</taxon>
        <taxon>Basidiomycota</taxon>
        <taxon>Agaricomycotina</taxon>
        <taxon>Agaricomycetes</taxon>
        <taxon>Agaricomycetidae</taxon>
        <taxon>Agaricales</taxon>
        <taxon>Agaricineae</taxon>
        <taxon>Strophariaceae</taxon>
        <taxon>Psilocybe</taxon>
    </lineage>
</organism>
<keyword evidence="2" id="KW-1133">Transmembrane helix</keyword>
<comment type="caution">
    <text evidence="3">The sequence shown here is derived from an EMBL/GenBank/DDBJ whole genome shotgun (WGS) entry which is preliminary data.</text>
</comment>
<feature type="compositionally biased region" description="Low complexity" evidence="1">
    <location>
        <begin position="291"/>
        <end position="306"/>
    </location>
</feature>
<reference evidence="3" key="1">
    <citation type="submission" date="2021-02" db="EMBL/GenBank/DDBJ databases">
        <title>Psilocybe cubensis genome.</title>
        <authorList>
            <person name="Mckernan K.J."/>
            <person name="Crawford S."/>
            <person name="Trippe A."/>
            <person name="Kane L.T."/>
            <person name="Mclaughlin S."/>
        </authorList>
    </citation>
    <scope>NUCLEOTIDE SEQUENCE [LARGE SCALE GENOMIC DNA]</scope>
    <source>
        <strain evidence="3">MGC-MH-2018</strain>
    </source>
</reference>
<feature type="compositionally biased region" description="Basic and acidic residues" evidence="1">
    <location>
        <begin position="354"/>
        <end position="365"/>
    </location>
</feature>
<keyword evidence="2" id="KW-0472">Membrane</keyword>
<feature type="transmembrane region" description="Helical" evidence="2">
    <location>
        <begin position="322"/>
        <end position="346"/>
    </location>
</feature>
<gene>
    <name evidence="3" type="ORF">JR316_012255</name>
</gene>
<dbReference type="Gene3D" id="2.60.120.260">
    <property type="entry name" value="Galactose-binding domain-like"/>
    <property type="match status" value="1"/>
</dbReference>
<sequence>MSLHRIVVDDTSPSIRYSSGWTNRLLSISISGDGPALFNTAHAASDAQNFTFAFNGSDFSVWGLLLNFLTPKWTCIVDGLQIPTRPFPTSGTHLVEICSPVQGQFSLTDGPHSLFVSVDLGGADGALAWFDYITYTPSARVLTGDFMFTATDPSMVYSGQDWQLSSIGTFTDQKGAKLSFDFFGSSIAWIGTYNNSLARGASTGTYRIDGGTPVNFTINNVASISTPVLFNQIFFQASQDTVGEHHLEVEFQGADPNSGTGLIIGSSTGTPLSLSYILVRNAKNVDSPLISPTSSASGPSVSNTASATPGSLPGGHNSTSPIIGAVVGSIVAVVAFALLLLGAFLWKRRRRNMKDSPPKVEKDQEPSQMDITPFTDPPSERSLFSEVQTPSKRDMIASQQASSSNLQSIVSRPSKAQMLRSTSSHVEASSPNTIRTPSMSASTHSSQRDSRVSPTSPQVATSNTVVIEVPPNYTAT</sequence>
<dbReference type="AlphaFoldDB" id="A0A8H7XLN4"/>
<feature type="compositionally biased region" description="Polar residues" evidence="1">
    <location>
        <begin position="452"/>
        <end position="465"/>
    </location>
</feature>
<dbReference type="OrthoDB" id="3013353at2759"/>
<evidence type="ECO:0000256" key="2">
    <source>
        <dbReference type="SAM" id="Phobius"/>
    </source>
</evidence>
<name>A0A8H7XLN4_PSICU</name>
<feature type="region of interest" description="Disordered" evidence="1">
    <location>
        <begin position="290"/>
        <end position="315"/>
    </location>
</feature>
<accession>A0A8H7XLN4</accession>
<keyword evidence="2" id="KW-0812">Transmembrane</keyword>
<feature type="region of interest" description="Disordered" evidence="1">
    <location>
        <begin position="354"/>
        <end position="476"/>
    </location>
</feature>
<evidence type="ECO:0000256" key="1">
    <source>
        <dbReference type="SAM" id="MobiDB-lite"/>
    </source>
</evidence>
<protein>
    <submittedName>
        <fullName evidence="3">Uncharacterized protein</fullName>
    </submittedName>
</protein>
<proteinExistence type="predicted"/>
<evidence type="ECO:0000313" key="3">
    <source>
        <dbReference type="EMBL" id="KAG5162867.1"/>
    </source>
</evidence>
<feature type="compositionally biased region" description="Polar residues" evidence="1">
    <location>
        <begin position="419"/>
        <end position="445"/>
    </location>
</feature>
<dbReference type="EMBL" id="JAFIQS010000017">
    <property type="protein sequence ID" value="KAG5162867.1"/>
    <property type="molecule type" value="Genomic_DNA"/>
</dbReference>